<reference evidence="1 2" key="1">
    <citation type="submission" date="2018-06" db="EMBL/GenBank/DDBJ databases">
        <authorList>
            <consortium name="Pathogen Informatics"/>
            <person name="Doyle S."/>
        </authorList>
    </citation>
    <scope>NUCLEOTIDE SEQUENCE [LARGE SCALE GENOMIC DNA]</scope>
    <source>
        <strain evidence="1 2">NCTC9426</strain>
    </source>
</reference>
<dbReference type="AlphaFoldDB" id="A0A378PS32"/>
<gene>
    <name evidence="1" type="ORF">NCTC9426_00981</name>
</gene>
<dbReference type="Proteomes" id="UP000254133">
    <property type="component" value="Unassembled WGS sequence"/>
</dbReference>
<organism evidence="1 2">
    <name type="scientific">Moraxella bovis</name>
    <dbReference type="NCBI Taxonomy" id="476"/>
    <lineage>
        <taxon>Bacteria</taxon>
        <taxon>Pseudomonadati</taxon>
        <taxon>Pseudomonadota</taxon>
        <taxon>Gammaproteobacteria</taxon>
        <taxon>Moraxellales</taxon>
        <taxon>Moraxellaceae</taxon>
        <taxon>Moraxella</taxon>
    </lineage>
</organism>
<proteinExistence type="predicted"/>
<dbReference type="SUPFAM" id="SSF81901">
    <property type="entry name" value="HCP-like"/>
    <property type="match status" value="1"/>
</dbReference>
<dbReference type="EMBL" id="UGPZ01000002">
    <property type="protein sequence ID" value="STY90949.1"/>
    <property type="molecule type" value="Genomic_DNA"/>
</dbReference>
<dbReference type="InterPro" id="IPR006597">
    <property type="entry name" value="Sel1-like"/>
</dbReference>
<dbReference type="InterPro" id="IPR011990">
    <property type="entry name" value="TPR-like_helical_dom_sf"/>
</dbReference>
<evidence type="ECO:0000313" key="2">
    <source>
        <dbReference type="Proteomes" id="UP000254133"/>
    </source>
</evidence>
<dbReference type="Pfam" id="PF08238">
    <property type="entry name" value="Sel1"/>
    <property type="match status" value="1"/>
</dbReference>
<sequence length="94" mass="11083">MSDNLKHYKSLLEQASTNPAIITQLEMMAENGDGELTYILGWCHFKGEYLPKDFTKSLYWLEKAKTLGDDRAEELMVYCRFLQIAEWSRDDRRN</sequence>
<protein>
    <recommendedName>
        <fullName evidence="3">Sel1 repeat family protein</fullName>
    </recommendedName>
</protein>
<accession>A0A378PS32</accession>
<evidence type="ECO:0008006" key="3">
    <source>
        <dbReference type="Google" id="ProtNLM"/>
    </source>
</evidence>
<evidence type="ECO:0000313" key="1">
    <source>
        <dbReference type="EMBL" id="STY90949.1"/>
    </source>
</evidence>
<name>A0A378PS32_MORBO</name>
<dbReference type="RefSeq" id="WP_115369003.1">
    <property type="nucleotide sequence ID" value="NZ_UGPZ01000002.1"/>
</dbReference>
<dbReference type="Gene3D" id="1.25.40.10">
    <property type="entry name" value="Tetratricopeptide repeat domain"/>
    <property type="match status" value="1"/>
</dbReference>